<reference evidence="2 3" key="1">
    <citation type="submission" date="2021-06" db="EMBL/GenBank/DDBJ databases">
        <title>Caerostris extrusa draft genome.</title>
        <authorList>
            <person name="Kono N."/>
            <person name="Arakawa K."/>
        </authorList>
    </citation>
    <scope>NUCLEOTIDE SEQUENCE [LARGE SCALE GENOMIC DNA]</scope>
</reference>
<dbReference type="AlphaFoldDB" id="A0AAV4XQD6"/>
<organism evidence="2 3">
    <name type="scientific">Caerostris extrusa</name>
    <name type="common">Bark spider</name>
    <name type="synonym">Caerostris bankana</name>
    <dbReference type="NCBI Taxonomy" id="172846"/>
    <lineage>
        <taxon>Eukaryota</taxon>
        <taxon>Metazoa</taxon>
        <taxon>Ecdysozoa</taxon>
        <taxon>Arthropoda</taxon>
        <taxon>Chelicerata</taxon>
        <taxon>Arachnida</taxon>
        <taxon>Araneae</taxon>
        <taxon>Araneomorphae</taxon>
        <taxon>Entelegynae</taxon>
        <taxon>Araneoidea</taxon>
        <taxon>Araneidae</taxon>
        <taxon>Caerostris</taxon>
    </lineage>
</organism>
<accession>A0AAV4XQD6</accession>
<name>A0AAV4XQD6_CAEEX</name>
<dbReference type="Proteomes" id="UP001054945">
    <property type="component" value="Unassembled WGS sequence"/>
</dbReference>
<evidence type="ECO:0000256" key="1">
    <source>
        <dbReference type="SAM" id="MobiDB-lite"/>
    </source>
</evidence>
<dbReference type="EMBL" id="BPLR01000634">
    <property type="protein sequence ID" value="GIY96196.1"/>
    <property type="molecule type" value="Genomic_DNA"/>
</dbReference>
<evidence type="ECO:0000313" key="2">
    <source>
        <dbReference type="EMBL" id="GIY96196.1"/>
    </source>
</evidence>
<sequence length="99" mass="11304">MNSVRILLGDVSQVSRFSGIPDDATETSREVFECRCRWHSRDEKRSAQKKKTRKHLSNELHVNPPRRRLPTGQILGNPGKRDGNFSGALRVQTSATFER</sequence>
<protein>
    <submittedName>
        <fullName evidence="2">Uncharacterized protein</fullName>
    </submittedName>
</protein>
<feature type="region of interest" description="Disordered" evidence="1">
    <location>
        <begin position="42"/>
        <end position="99"/>
    </location>
</feature>
<proteinExistence type="predicted"/>
<comment type="caution">
    <text evidence="2">The sequence shown here is derived from an EMBL/GenBank/DDBJ whole genome shotgun (WGS) entry which is preliminary data.</text>
</comment>
<gene>
    <name evidence="2" type="ORF">CEXT_171</name>
</gene>
<keyword evidence="3" id="KW-1185">Reference proteome</keyword>
<evidence type="ECO:0000313" key="3">
    <source>
        <dbReference type="Proteomes" id="UP001054945"/>
    </source>
</evidence>